<dbReference type="RefSeq" id="WP_168923983.1">
    <property type="nucleotide sequence ID" value="NZ_JAAXLJ010000001.1"/>
</dbReference>
<accession>A0ABX1KZ78</accession>
<dbReference type="Proteomes" id="UP000763447">
    <property type="component" value="Unassembled WGS sequence"/>
</dbReference>
<keyword evidence="3" id="KW-1185">Reference proteome</keyword>
<feature type="signal peptide" evidence="1">
    <location>
        <begin position="1"/>
        <end position="21"/>
    </location>
</feature>
<organism evidence="2 3">
    <name type="scientific">Secundilactobacillus angelensis</name>
    <dbReference type="NCBI Taxonomy" id="2722706"/>
    <lineage>
        <taxon>Bacteria</taxon>
        <taxon>Bacillati</taxon>
        <taxon>Bacillota</taxon>
        <taxon>Bacilli</taxon>
        <taxon>Lactobacillales</taxon>
        <taxon>Lactobacillaceae</taxon>
        <taxon>Secundilactobacillus</taxon>
    </lineage>
</organism>
<evidence type="ECO:0000313" key="3">
    <source>
        <dbReference type="Proteomes" id="UP000763447"/>
    </source>
</evidence>
<gene>
    <name evidence="2" type="ORF">HC026_00350</name>
</gene>
<dbReference type="EMBL" id="JAAXLJ010000001">
    <property type="protein sequence ID" value="NLR17361.1"/>
    <property type="molecule type" value="Genomic_DNA"/>
</dbReference>
<reference evidence="2 3" key="1">
    <citation type="submission" date="2020-04" db="EMBL/GenBank/DDBJ databases">
        <title>A novel species of genus Lactobacillus that was isolated from fermented food Zha-chili.</title>
        <authorList>
            <person name="Zhang Z."/>
        </authorList>
    </citation>
    <scope>NUCLEOTIDE SEQUENCE [LARGE SCALE GENOMIC DNA]</scope>
    <source>
        <strain evidence="3">HBUAS51383</strain>
    </source>
</reference>
<sequence>MFRFKHFLFSILILLAGALLTACGNQQKQTQPVNKLALVKSGQGHQARVWYHFSQDQTQVTRNSAVNGIFILKNGKATTYMLPTGKNKVTLRQVSKMPTPTLLKWAKNQDRKAFQTGVSAQQTKVKDSIDGIKTDLKRLQASKSDPTQVKALQQYLKINEAIHDNPSNYAAPSAYPLTANQQARGEQFGLKLYPVKTVQYGDANVIMASELSLSNYTFNKRIQPTHIDGHYYGGYSSTVNDDHYLILTRVTKHTRIVYDQQKTAGVSKPTAAE</sequence>
<evidence type="ECO:0000256" key="1">
    <source>
        <dbReference type="SAM" id="SignalP"/>
    </source>
</evidence>
<name>A0ABX1KZ78_9LACO</name>
<feature type="chain" id="PRO_5045814391" description="Lipoprotein" evidence="1">
    <location>
        <begin position="22"/>
        <end position="273"/>
    </location>
</feature>
<comment type="caution">
    <text evidence="2">The sequence shown here is derived from an EMBL/GenBank/DDBJ whole genome shotgun (WGS) entry which is preliminary data.</text>
</comment>
<evidence type="ECO:0008006" key="4">
    <source>
        <dbReference type="Google" id="ProtNLM"/>
    </source>
</evidence>
<evidence type="ECO:0000313" key="2">
    <source>
        <dbReference type="EMBL" id="NLR17361.1"/>
    </source>
</evidence>
<proteinExistence type="predicted"/>
<dbReference type="PROSITE" id="PS51257">
    <property type="entry name" value="PROKAR_LIPOPROTEIN"/>
    <property type="match status" value="1"/>
</dbReference>
<protein>
    <recommendedName>
        <fullName evidence="4">Lipoprotein</fullName>
    </recommendedName>
</protein>
<keyword evidence="1" id="KW-0732">Signal</keyword>